<keyword evidence="1" id="KW-0812">Transmembrane</keyword>
<keyword evidence="1" id="KW-0472">Membrane</keyword>
<keyword evidence="1" id="KW-1133">Transmembrane helix</keyword>
<dbReference type="AlphaFoldDB" id="A0A6J4HP93"/>
<evidence type="ECO:0000313" key="3">
    <source>
        <dbReference type="EMBL" id="CAA9230442.1"/>
    </source>
</evidence>
<evidence type="ECO:0000256" key="1">
    <source>
        <dbReference type="SAM" id="Phobius"/>
    </source>
</evidence>
<gene>
    <name evidence="3" type="ORF">AVDCRST_MAG56-884</name>
</gene>
<feature type="transmembrane region" description="Helical" evidence="1">
    <location>
        <begin position="39"/>
        <end position="57"/>
    </location>
</feature>
<dbReference type="Pfam" id="PF14317">
    <property type="entry name" value="YcxB"/>
    <property type="match status" value="1"/>
</dbReference>
<evidence type="ECO:0000259" key="2">
    <source>
        <dbReference type="Pfam" id="PF14317"/>
    </source>
</evidence>
<feature type="domain" description="YcxB-like C-terminal" evidence="2">
    <location>
        <begin position="116"/>
        <end position="159"/>
    </location>
</feature>
<dbReference type="InterPro" id="IPR025588">
    <property type="entry name" value="YcxB-like_C"/>
</dbReference>
<feature type="transmembrane region" description="Helical" evidence="1">
    <location>
        <begin position="63"/>
        <end position="82"/>
    </location>
</feature>
<protein>
    <recommendedName>
        <fullName evidence="2">YcxB-like C-terminal domain-containing protein</fullName>
    </recommendedName>
</protein>
<accession>A0A6J4HP93</accession>
<name>A0A6J4HP93_9SPHI</name>
<organism evidence="3">
    <name type="scientific">uncultured Cytophagales bacterium</name>
    <dbReference type="NCBI Taxonomy" id="158755"/>
    <lineage>
        <taxon>Bacteria</taxon>
        <taxon>Pseudomonadati</taxon>
        <taxon>Bacteroidota</taxon>
        <taxon>Sphingobacteriia</taxon>
        <taxon>Sphingobacteriales</taxon>
        <taxon>environmental samples</taxon>
    </lineage>
</organism>
<sequence>MYYQPENQFRGQVIKTKKYALDSKKYISIAMKHLLRTQWRWAAIPAGLIVINIILNLTVYPSVWIYIIPILVVAGYLAFWAIQFTGVSQLEQYKVMFQKMQYEINSQQILAKLNQREGMQMKWDMIKSAYKEKDHFLLVLSRAQFLYWPFEIFTSDNDLRATESILRRKNLLKDKVQKPA</sequence>
<dbReference type="EMBL" id="CADCTQ010000085">
    <property type="protein sequence ID" value="CAA9230442.1"/>
    <property type="molecule type" value="Genomic_DNA"/>
</dbReference>
<reference evidence="3" key="1">
    <citation type="submission" date="2020-02" db="EMBL/GenBank/DDBJ databases">
        <authorList>
            <person name="Meier V. D."/>
        </authorList>
    </citation>
    <scope>NUCLEOTIDE SEQUENCE</scope>
    <source>
        <strain evidence="3">AVDCRST_MAG56</strain>
    </source>
</reference>
<proteinExistence type="predicted"/>